<sequence length="135" mass="15062">MSQGPFTISFQIHHVQRDLHFLSEALDRKPVFCFTAGQAVGSTVRKTSVWHAQLFGGQTAHDFEQALAALLQYVEAHRSILADFADVDAHMEILLSFKVTPSIDLAHSVQLHPFVLYQLASHQIGLKIQTIAQDL</sequence>
<gene>
    <name evidence="1" type="ORF">SAMN05443244_3274</name>
</gene>
<dbReference type="RefSeq" id="WP_074655072.1">
    <property type="nucleotide sequence ID" value="NZ_FNSD01000001.1"/>
</dbReference>
<dbReference type="AlphaFoldDB" id="A0A1H4RWD5"/>
<dbReference type="Proteomes" id="UP000182409">
    <property type="component" value="Unassembled WGS sequence"/>
</dbReference>
<evidence type="ECO:0000313" key="1">
    <source>
        <dbReference type="EMBL" id="SEC36235.1"/>
    </source>
</evidence>
<accession>A0A1H4RWD5</accession>
<name>A0A1H4RWD5_9BACT</name>
<dbReference type="EMBL" id="FNSD01000001">
    <property type="protein sequence ID" value="SEC36235.1"/>
    <property type="molecule type" value="Genomic_DNA"/>
</dbReference>
<proteinExistence type="predicted"/>
<organism evidence="1 2">
    <name type="scientific">Terriglobus roseus</name>
    <dbReference type="NCBI Taxonomy" id="392734"/>
    <lineage>
        <taxon>Bacteria</taxon>
        <taxon>Pseudomonadati</taxon>
        <taxon>Acidobacteriota</taxon>
        <taxon>Terriglobia</taxon>
        <taxon>Terriglobales</taxon>
        <taxon>Acidobacteriaceae</taxon>
        <taxon>Terriglobus</taxon>
    </lineage>
</organism>
<evidence type="ECO:0000313" key="2">
    <source>
        <dbReference type="Proteomes" id="UP000182409"/>
    </source>
</evidence>
<dbReference type="OrthoDB" id="117841at2"/>
<reference evidence="1 2" key="1">
    <citation type="submission" date="2016-10" db="EMBL/GenBank/DDBJ databases">
        <authorList>
            <person name="de Groot N.N."/>
        </authorList>
    </citation>
    <scope>NUCLEOTIDE SEQUENCE [LARGE SCALE GENOMIC DNA]</scope>
    <source>
        <strain evidence="1 2">AB35.6</strain>
    </source>
</reference>
<protein>
    <submittedName>
        <fullName evidence="1">Uncharacterized protein</fullName>
    </submittedName>
</protein>